<comment type="caution">
    <text evidence="1">The sequence shown here is derived from an EMBL/GenBank/DDBJ whole genome shotgun (WGS) entry which is preliminary data.</text>
</comment>
<dbReference type="InterPro" id="IPR036890">
    <property type="entry name" value="HATPase_C_sf"/>
</dbReference>
<dbReference type="RefSeq" id="WP_006373854.1">
    <property type="nucleotide sequence ID" value="NZ_AEJB01000036.1"/>
</dbReference>
<dbReference type="Pfam" id="PF13589">
    <property type="entry name" value="HATPase_c_3"/>
    <property type="match status" value="1"/>
</dbReference>
<dbReference type="STRING" id="85558.T45_00810"/>
<dbReference type="PATRIC" id="fig|698760.3.peg.536"/>
<protein>
    <recommendedName>
        <fullName evidence="3">ATPase/histidine kinase/DNA gyrase B/HSP90 domain protein</fullName>
    </recommendedName>
</protein>
<proteinExistence type="predicted"/>
<dbReference type="GeneID" id="97399869"/>
<dbReference type="Gene3D" id="3.30.565.10">
    <property type="entry name" value="Histidine kinase-like ATPase, C-terminal domain"/>
    <property type="match status" value="1"/>
</dbReference>
<keyword evidence="2" id="KW-1185">Reference proteome</keyword>
<reference evidence="1 2" key="1">
    <citation type="journal article" date="2011" name="Plasmid">
        <title>Streptomyces turgidiscabies Car8 contains a modular pathogenicity island that shares virulence genes with other actinobacterial plant pathogens.</title>
        <authorList>
            <person name="Huguet-Tapia J.C."/>
            <person name="Badger J.H."/>
            <person name="Loria R."/>
            <person name="Pettis G.S."/>
        </authorList>
    </citation>
    <scope>NUCLEOTIDE SEQUENCE [LARGE SCALE GENOMIC DNA]</scope>
    <source>
        <strain evidence="1 2">Car8</strain>
    </source>
</reference>
<evidence type="ECO:0008006" key="3">
    <source>
        <dbReference type="Google" id="ProtNLM"/>
    </source>
</evidence>
<evidence type="ECO:0000313" key="2">
    <source>
        <dbReference type="Proteomes" id="UP000010931"/>
    </source>
</evidence>
<evidence type="ECO:0000313" key="1">
    <source>
        <dbReference type="EMBL" id="ELP70851.1"/>
    </source>
</evidence>
<accession>L7FIE2</accession>
<name>L7FIE2_STRT8</name>
<dbReference type="Proteomes" id="UP000010931">
    <property type="component" value="Unassembled WGS sequence"/>
</dbReference>
<dbReference type="EMBL" id="AEJB01000036">
    <property type="protein sequence ID" value="ELP70851.1"/>
    <property type="molecule type" value="Genomic_DNA"/>
</dbReference>
<sequence length="891" mass="98074">MATESRQSDEPTGQAAEAEHLVPVSSLISGGSLVDRVPLQLSFGIIERFSEGLYSSPNKAFEELITNSYDAGAKRVWVALPNDLAATEAVVVVGDDGESMGQSDLHDLWKIGESKKRTEKPPAGRKNPVGKFGIGKLATYVLARSLTYLVYQGGVYRAITMDFSILENAPAGLLNTIDLQLDMVELSREDVLLALEKAFISLGENNAFLEAVRNNEPDHWTAVILADLKPAAAEIELGRLRWILRTALPLHPDFKLYYNAEDLESTKADKERLWDFMVGKDEGQLPGGGKGKKSEWAQMATSEIELPDGSTASALRLPHAGLIAGKAILFKDLINSGKSERIERSHGFFVRVRGRLINLGVEAADFDLDVELRHGTLSRFFMEVWVDGLDEGVASARESIKESLALDEVKSYLKAVFNRARTIAQEKDRDDKLGRLGKDNRLADPPLALSQGPLRRMLKRAAEGDSVVQDSLGIVPSQEEDMANAVESKDDLVEKIVMEPQVSSARFVSYDPVRKTVVLNESHPFVANYKDAKKVDEPLRLLGLTELLTEAYMLDENVAPEVVERVMRRRDSFLRALVKRYPRSATVIAQHLNDARNRKDDLEDAVADAFSMLGFHVVKRGGATHGTDGIATARLGRRQENAQSSSYAFTYDAKSSGESVVIHLDDDGVEIPIENTSKVAKIRADTARTSILRVHRESLAKDKSVEIKPSFTVVVAPDFQGAEDPEALLSKVCENDAIVPIRVADLAKLVEVFPLQGLSPASIRPLFDLRSPADTANWIKQQEASVSVPRPRIDRLVQVLEKFSDKPVATKIQHLHAWMLADDWTGAESELEGLVRGLHALAPVSFFYQDGYIALNASIEALYSEIRASLEVYEDGGMVAPYLASMPQATG</sequence>
<dbReference type="SUPFAM" id="SSF55874">
    <property type="entry name" value="ATPase domain of HSP90 chaperone/DNA topoisomerase II/histidine kinase"/>
    <property type="match status" value="1"/>
</dbReference>
<organism evidence="1 2">
    <name type="scientific">Streptomyces turgidiscabies (strain Car8)</name>
    <dbReference type="NCBI Taxonomy" id="698760"/>
    <lineage>
        <taxon>Bacteria</taxon>
        <taxon>Bacillati</taxon>
        <taxon>Actinomycetota</taxon>
        <taxon>Actinomycetes</taxon>
        <taxon>Kitasatosporales</taxon>
        <taxon>Streptomycetaceae</taxon>
        <taxon>Streptomyces</taxon>
    </lineage>
</organism>
<dbReference type="AlphaFoldDB" id="L7FIE2"/>
<gene>
    <name evidence="1" type="ORF">STRTUCAR8_05047</name>
</gene>